<organism evidence="1 2">
    <name type="scientific">Melittangium boletus DSM 14713</name>
    <dbReference type="NCBI Taxonomy" id="1294270"/>
    <lineage>
        <taxon>Bacteria</taxon>
        <taxon>Pseudomonadati</taxon>
        <taxon>Myxococcota</taxon>
        <taxon>Myxococcia</taxon>
        <taxon>Myxococcales</taxon>
        <taxon>Cystobacterineae</taxon>
        <taxon>Archangiaceae</taxon>
        <taxon>Melittangium</taxon>
    </lineage>
</organism>
<protein>
    <recommendedName>
        <fullName evidence="3">Lipoprotein</fullName>
    </recommendedName>
</protein>
<dbReference type="OrthoDB" id="5381192at2"/>
<proteinExistence type="predicted"/>
<accession>A0A250IQG3</accession>
<keyword evidence="2" id="KW-1185">Reference proteome</keyword>
<evidence type="ECO:0000313" key="2">
    <source>
        <dbReference type="Proteomes" id="UP000217289"/>
    </source>
</evidence>
<sequence>MKTPVPLLFALWTLCACGSREEGTRFHLGLDFRPAREALTKGIGRQFVNNRGDRITLTRARVTLSSVEIFACQTSGAWKWLRALSPIGTAHAHSEGTPRRLGIPHVSGLDLADGEPVALGTLNPPPGRYCRAHLVFAPADADAEGLATHGDMEGRTLMLEGEWTPAGGGTSRSFHLESDGVFNTEVVLDGVALSEESLEASRTLHLTYDQWLDGVDLASPDASEQVLRNVARAVTSEH</sequence>
<dbReference type="PROSITE" id="PS51257">
    <property type="entry name" value="PROKAR_LIPOPROTEIN"/>
    <property type="match status" value="1"/>
</dbReference>
<dbReference type="Proteomes" id="UP000217289">
    <property type="component" value="Chromosome"/>
</dbReference>
<name>A0A250IQG3_9BACT</name>
<evidence type="ECO:0000313" key="1">
    <source>
        <dbReference type="EMBL" id="ATB33493.1"/>
    </source>
</evidence>
<reference evidence="1 2" key="1">
    <citation type="submission" date="2017-06" db="EMBL/GenBank/DDBJ databases">
        <authorList>
            <person name="Kim H.J."/>
            <person name="Triplett B.A."/>
        </authorList>
    </citation>
    <scope>NUCLEOTIDE SEQUENCE [LARGE SCALE GENOMIC DNA]</scope>
    <source>
        <strain evidence="1 2">DSM 14713</strain>
    </source>
</reference>
<dbReference type="KEGG" id="mbd:MEBOL_006991"/>
<dbReference type="RefSeq" id="WP_095981517.1">
    <property type="nucleotide sequence ID" value="NZ_CP022163.1"/>
</dbReference>
<gene>
    <name evidence="1" type="ORF">MEBOL_006991</name>
</gene>
<dbReference type="AlphaFoldDB" id="A0A250IQG3"/>
<dbReference type="EMBL" id="CP022163">
    <property type="protein sequence ID" value="ATB33493.1"/>
    <property type="molecule type" value="Genomic_DNA"/>
</dbReference>
<evidence type="ECO:0008006" key="3">
    <source>
        <dbReference type="Google" id="ProtNLM"/>
    </source>
</evidence>